<protein>
    <recommendedName>
        <fullName evidence="1">Reverse transcriptase domain-containing protein</fullName>
    </recommendedName>
</protein>
<proteinExistence type="predicted"/>
<dbReference type="PROSITE" id="PS50878">
    <property type="entry name" value="RT_POL"/>
    <property type="match status" value="1"/>
</dbReference>
<sequence>MLVNFMLQGKLCQEIVTCIYGANLCALNKKDGGLRPIAVGCTFRRLCAKVCCTVYQEKCRNYFQPFQLGFGTRQGCESIIHATRTFIDENRGSDFVLLKIDYKNAFNCIERDVLLKEVKEHTPEMYPFLWQCYASPSMLFFGHKTIPSQVGCQQGDPTSTLTFSLAIHPIVRMLKSKLNLFYLDDGTLAGDPKTVLEDVNTLIRESKKIGLTINPTKCELHFISNIVDSEIQSQFESVMPGIRIVSPDALTLLGSPLCSEGFQAPLEERPKKQV</sequence>
<accession>A0A8D9A4C8</accession>
<dbReference type="SUPFAM" id="SSF56672">
    <property type="entry name" value="DNA/RNA polymerases"/>
    <property type="match status" value="1"/>
</dbReference>
<reference evidence="2" key="1">
    <citation type="submission" date="2021-05" db="EMBL/GenBank/DDBJ databases">
        <authorList>
            <person name="Alioto T."/>
            <person name="Alioto T."/>
            <person name="Gomez Garrido J."/>
        </authorList>
    </citation>
    <scope>NUCLEOTIDE SEQUENCE</scope>
</reference>
<dbReference type="Gene3D" id="3.30.70.270">
    <property type="match status" value="1"/>
</dbReference>
<evidence type="ECO:0000313" key="2">
    <source>
        <dbReference type="EMBL" id="CAG6758575.1"/>
    </source>
</evidence>
<dbReference type="PANTHER" id="PTHR48462">
    <property type="entry name" value="PROTEIN, PUTATIVE-RELATED"/>
    <property type="match status" value="1"/>
</dbReference>
<dbReference type="PANTHER" id="PTHR48462:SF1">
    <property type="entry name" value="PROTEIN, PUTATIVE-RELATED"/>
    <property type="match status" value="1"/>
</dbReference>
<name>A0A8D9A4C8_9HEMI</name>
<dbReference type="InterPro" id="IPR000477">
    <property type="entry name" value="RT_dom"/>
</dbReference>
<evidence type="ECO:0000259" key="1">
    <source>
        <dbReference type="PROSITE" id="PS50878"/>
    </source>
</evidence>
<dbReference type="AlphaFoldDB" id="A0A8D9A4C8"/>
<dbReference type="GO" id="GO:0071897">
    <property type="term" value="P:DNA biosynthetic process"/>
    <property type="evidence" value="ECO:0007669"/>
    <property type="project" value="UniProtKB-ARBA"/>
</dbReference>
<organism evidence="2">
    <name type="scientific">Cacopsylla melanoneura</name>
    <dbReference type="NCBI Taxonomy" id="428564"/>
    <lineage>
        <taxon>Eukaryota</taxon>
        <taxon>Metazoa</taxon>
        <taxon>Ecdysozoa</taxon>
        <taxon>Arthropoda</taxon>
        <taxon>Hexapoda</taxon>
        <taxon>Insecta</taxon>
        <taxon>Pterygota</taxon>
        <taxon>Neoptera</taxon>
        <taxon>Paraneoptera</taxon>
        <taxon>Hemiptera</taxon>
        <taxon>Sternorrhyncha</taxon>
        <taxon>Psylloidea</taxon>
        <taxon>Psyllidae</taxon>
        <taxon>Psyllinae</taxon>
        <taxon>Cacopsylla</taxon>
    </lineage>
</organism>
<dbReference type="EMBL" id="HBUF01549895">
    <property type="protein sequence ID" value="CAG6758575.1"/>
    <property type="molecule type" value="Transcribed_RNA"/>
</dbReference>
<dbReference type="InterPro" id="IPR043128">
    <property type="entry name" value="Rev_trsase/Diguanyl_cyclase"/>
</dbReference>
<dbReference type="Pfam" id="PF00078">
    <property type="entry name" value="RVT_1"/>
    <property type="match status" value="1"/>
</dbReference>
<feature type="domain" description="Reverse transcriptase" evidence="1">
    <location>
        <begin position="1"/>
        <end position="257"/>
    </location>
</feature>
<dbReference type="InterPro" id="IPR043502">
    <property type="entry name" value="DNA/RNA_pol_sf"/>
</dbReference>